<dbReference type="EMBL" id="CAFBNO010000082">
    <property type="protein sequence ID" value="CAB4962103.1"/>
    <property type="molecule type" value="Genomic_DNA"/>
</dbReference>
<organism evidence="1">
    <name type="scientific">freshwater metagenome</name>
    <dbReference type="NCBI Taxonomy" id="449393"/>
    <lineage>
        <taxon>unclassified sequences</taxon>
        <taxon>metagenomes</taxon>
        <taxon>ecological metagenomes</taxon>
    </lineage>
</organism>
<proteinExistence type="predicted"/>
<accession>A0A6J7L5C2</accession>
<evidence type="ECO:0000313" key="1">
    <source>
        <dbReference type="EMBL" id="CAB4962103.1"/>
    </source>
</evidence>
<gene>
    <name evidence="1" type="ORF">UFOPK3837_01117</name>
</gene>
<name>A0A6J7L5C2_9ZZZZ</name>
<reference evidence="1" key="1">
    <citation type="submission" date="2020-05" db="EMBL/GenBank/DDBJ databases">
        <authorList>
            <person name="Chiriac C."/>
            <person name="Salcher M."/>
            <person name="Ghai R."/>
            <person name="Kavagutti S V."/>
        </authorList>
    </citation>
    <scope>NUCLEOTIDE SEQUENCE</scope>
</reference>
<dbReference type="AlphaFoldDB" id="A0A6J7L5C2"/>
<protein>
    <submittedName>
        <fullName evidence="1">Unannotated protein</fullName>
    </submittedName>
</protein>
<sequence>MIPNSSPVFLRLSDQSIIGKPKAAYFDSTHQVSRNLVPNAAMTTRSKWSVAQVVTTTNVATVQPASQQVTLISGKLPVSPTH</sequence>